<dbReference type="InterPro" id="IPR013744">
    <property type="entry name" value="SidJ"/>
</dbReference>
<dbReference type="InterPro" id="IPR029058">
    <property type="entry name" value="AB_hydrolase_fold"/>
</dbReference>
<dbReference type="EMBL" id="KI894007">
    <property type="protein sequence ID" value="OCF52742.1"/>
    <property type="molecule type" value="Genomic_DNA"/>
</dbReference>
<gene>
    <name evidence="1" type="ORF">I206_00038</name>
</gene>
<dbReference type="OrthoDB" id="10034502at2759"/>
<proteinExistence type="predicted"/>
<name>A0A1B9IAS7_9TREE</name>
<reference evidence="1" key="2">
    <citation type="submission" date="2016-07" db="EMBL/GenBank/DDBJ databases">
        <title>Evolution of pathogenesis and genome organization in the Tremellales.</title>
        <authorList>
            <person name="Cuomo C."/>
            <person name="Litvintseva A."/>
            <person name="Heitman J."/>
            <person name="Chen Y."/>
            <person name="Sun S."/>
            <person name="Springer D."/>
            <person name="Dromer F."/>
            <person name="Young S."/>
            <person name="Zeng Q."/>
            <person name="Chapman S."/>
            <person name="Gujja S."/>
            <person name="Saif S."/>
            <person name="Birren B."/>
        </authorList>
    </citation>
    <scope>NUCLEOTIDE SEQUENCE</scope>
    <source>
        <strain evidence="1">CBS 10737</strain>
    </source>
</reference>
<evidence type="ECO:0000313" key="1">
    <source>
        <dbReference type="EMBL" id="OCF52742.1"/>
    </source>
</evidence>
<dbReference type="PANTHER" id="PTHR31591">
    <property type="entry name" value="UPF0613 PROTEIN PB24D3.06C"/>
    <property type="match status" value="1"/>
</dbReference>
<dbReference type="SUPFAM" id="SSF53474">
    <property type="entry name" value="alpha/beta-Hydrolases"/>
    <property type="match status" value="1"/>
</dbReference>
<sequence length="304" mass="33273">MSLSGTLTTFEAGPWKFPLFTSGDLNSDKAVAFIGGLTNGLGAVPYTYPLSEAVGKAGWRFIQFHWSSAYGGYGTGSLKRDNSEIEALVKHLRSTGAHRVKTLVLAGHSTGSQNVMQYLSNPLYQSSTPESDGLRIEGGIMQAPASDREFLDLLGLKDWFDVLPLAEQMIKDGKGEELMPKEFCESAGSDGVPLPITAYRVWSLVGVGGDDDFFSDDIPAEPKEGCKHSLSSSFGKLSAPALVLYSEEDEKYQKGDVHVKLKRWEEASNGKLHLHFLKNASHDVVQPEAQKVLSELVVEWLKQF</sequence>
<dbReference type="Pfam" id="PF08538">
    <property type="entry name" value="DUF1749"/>
    <property type="match status" value="1"/>
</dbReference>
<evidence type="ECO:0008006" key="2">
    <source>
        <dbReference type="Google" id="ProtNLM"/>
    </source>
</evidence>
<protein>
    <recommendedName>
        <fullName evidence="2">Dolichol-phosphate mannosyltransferase</fullName>
    </recommendedName>
</protein>
<dbReference type="PANTHER" id="PTHR31591:SF1">
    <property type="entry name" value="UPF0613 PROTEIN PB24D3.06C"/>
    <property type="match status" value="1"/>
</dbReference>
<accession>A0A1B9IAS7</accession>
<reference evidence="1" key="1">
    <citation type="submission" date="2013-07" db="EMBL/GenBank/DDBJ databases">
        <title>The Genome Sequence of Cryptococcus pinus CBS10737.</title>
        <authorList>
            <consortium name="The Broad Institute Genome Sequencing Platform"/>
            <person name="Cuomo C."/>
            <person name="Litvintseva A."/>
            <person name="Chen Y."/>
            <person name="Heitman J."/>
            <person name="Sun S."/>
            <person name="Springer D."/>
            <person name="Dromer F."/>
            <person name="Young S.K."/>
            <person name="Zeng Q."/>
            <person name="Gargeya S."/>
            <person name="Fitzgerald M."/>
            <person name="Abouelleil A."/>
            <person name="Alvarado L."/>
            <person name="Berlin A.M."/>
            <person name="Chapman S.B."/>
            <person name="Dewar J."/>
            <person name="Goldberg J."/>
            <person name="Griggs A."/>
            <person name="Gujja S."/>
            <person name="Hansen M."/>
            <person name="Howarth C."/>
            <person name="Imamovic A."/>
            <person name="Larimer J."/>
            <person name="McCowan C."/>
            <person name="Murphy C."/>
            <person name="Pearson M."/>
            <person name="Priest M."/>
            <person name="Roberts A."/>
            <person name="Saif S."/>
            <person name="Shea T."/>
            <person name="Sykes S."/>
            <person name="Wortman J."/>
            <person name="Nusbaum C."/>
            <person name="Birren B."/>
        </authorList>
    </citation>
    <scope>NUCLEOTIDE SEQUENCE [LARGE SCALE GENOMIC DNA]</scope>
    <source>
        <strain evidence="1">CBS 10737</strain>
    </source>
</reference>
<dbReference type="Gene3D" id="3.40.50.1820">
    <property type="entry name" value="alpha/beta hydrolase"/>
    <property type="match status" value="1"/>
</dbReference>
<organism evidence="1">
    <name type="scientific">Kwoniella pini CBS 10737</name>
    <dbReference type="NCBI Taxonomy" id="1296096"/>
    <lineage>
        <taxon>Eukaryota</taxon>
        <taxon>Fungi</taxon>
        <taxon>Dikarya</taxon>
        <taxon>Basidiomycota</taxon>
        <taxon>Agaricomycotina</taxon>
        <taxon>Tremellomycetes</taxon>
        <taxon>Tremellales</taxon>
        <taxon>Cryptococcaceae</taxon>
        <taxon>Kwoniella</taxon>
    </lineage>
</organism>
<dbReference type="AlphaFoldDB" id="A0A1B9IAS7"/>